<comment type="similarity">
    <text evidence="1 2">Belongs to the enoyl-CoA hydratase/isomerase family.</text>
</comment>
<dbReference type="CDD" id="cd06558">
    <property type="entry name" value="crotonase-like"/>
    <property type="match status" value="1"/>
</dbReference>
<dbReference type="SUPFAM" id="SSF52096">
    <property type="entry name" value="ClpP/crotonase"/>
    <property type="match status" value="1"/>
</dbReference>
<dbReference type="PANTHER" id="PTHR43802:SF1">
    <property type="entry name" value="IP11341P-RELATED"/>
    <property type="match status" value="1"/>
</dbReference>
<feature type="compositionally biased region" description="Polar residues" evidence="3">
    <location>
        <begin position="227"/>
        <end position="241"/>
    </location>
</feature>
<protein>
    <submittedName>
        <fullName evidence="4">Enoyl-CoA hydratase/isomerase family protein</fullName>
    </submittedName>
</protein>
<evidence type="ECO:0000256" key="1">
    <source>
        <dbReference type="ARBA" id="ARBA00005254"/>
    </source>
</evidence>
<dbReference type="AlphaFoldDB" id="A0A5C4M7H5"/>
<dbReference type="PANTHER" id="PTHR43802">
    <property type="entry name" value="ENOYL-COA HYDRATASE"/>
    <property type="match status" value="1"/>
</dbReference>
<dbReference type="InterPro" id="IPR001753">
    <property type="entry name" value="Enoyl-CoA_hydra/iso"/>
</dbReference>
<reference evidence="4 5" key="1">
    <citation type="submission" date="2019-06" db="EMBL/GenBank/DDBJ databases">
        <title>Amycolatopsis alkalitolerans sp. nov., isolated from Gastrodia elata Blume.</title>
        <authorList>
            <person name="Narsing Rao M.P."/>
            <person name="Li W.J."/>
        </authorList>
    </citation>
    <scope>NUCLEOTIDE SEQUENCE [LARGE SCALE GENOMIC DNA]</scope>
    <source>
        <strain evidence="4 5">SYSUP0005</strain>
    </source>
</reference>
<gene>
    <name evidence="4" type="ORF">FG385_03885</name>
</gene>
<organism evidence="4 5">
    <name type="scientific">Amycolatopsis alkalitolerans</name>
    <dbReference type="NCBI Taxonomy" id="2547244"/>
    <lineage>
        <taxon>Bacteria</taxon>
        <taxon>Bacillati</taxon>
        <taxon>Actinomycetota</taxon>
        <taxon>Actinomycetes</taxon>
        <taxon>Pseudonocardiales</taxon>
        <taxon>Pseudonocardiaceae</taxon>
        <taxon>Amycolatopsis</taxon>
    </lineage>
</organism>
<dbReference type="InterPro" id="IPR018376">
    <property type="entry name" value="Enoyl-CoA_hyd/isom_CS"/>
</dbReference>
<dbReference type="EMBL" id="VDFW01000002">
    <property type="protein sequence ID" value="TNC29224.1"/>
    <property type="molecule type" value="Genomic_DNA"/>
</dbReference>
<dbReference type="InterPro" id="IPR029045">
    <property type="entry name" value="ClpP/crotonase-like_dom_sf"/>
</dbReference>
<feature type="region of interest" description="Disordered" evidence="3">
    <location>
        <begin position="217"/>
        <end position="247"/>
    </location>
</feature>
<dbReference type="OrthoDB" id="9777711at2"/>
<comment type="caution">
    <text evidence="4">The sequence shown here is derived from an EMBL/GenBank/DDBJ whole genome shotgun (WGS) entry which is preliminary data.</text>
</comment>
<evidence type="ECO:0000256" key="2">
    <source>
        <dbReference type="RuleBase" id="RU003707"/>
    </source>
</evidence>
<accession>A0A5C4M7H5</accession>
<proteinExistence type="inferred from homology"/>
<evidence type="ECO:0000313" key="5">
    <source>
        <dbReference type="Proteomes" id="UP000305546"/>
    </source>
</evidence>
<evidence type="ECO:0000256" key="3">
    <source>
        <dbReference type="SAM" id="MobiDB-lite"/>
    </source>
</evidence>
<dbReference type="GO" id="GO:0016853">
    <property type="term" value="F:isomerase activity"/>
    <property type="evidence" value="ECO:0007669"/>
    <property type="project" value="UniProtKB-KW"/>
</dbReference>
<dbReference type="RefSeq" id="WP_139095168.1">
    <property type="nucleotide sequence ID" value="NZ_VDFW01000002.1"/>
</dbReference>
<dbReference type="Proteomes" id="UP000305546">
    <property type="component" value="Unassembled WGS sequence"/>
</dbReference>
<name>A0A5C4M7H5_9PSEU</name>
<evidence type="ECO:0000313" key="4">
    <source>
        <dbReference type="EMBL" id="TNC29224.1"/>
    </source>
</evidence>
<dbReference type="Gene3D" id="3.90.226.10">
    <property type="entry name" value="2-enoyl-CoA Hydratase, Chain A, domain 1"/>
    <property type="match status" value="1"/>
</dbReference>
<dbReference type="Pfam" id="PF00378">
    <property type="entry name" value="ECH_1"/>
    <property type="match status" value="1"/>
</dbReference>
<keyword evidence="5" id="KW-1185">Reference proteome</keyword>
<sequence length="247" mass="25794">MAELVNVSADAATRVGVVTMCGAPNNYLNRSVLDAVLDGLRTLDDDPRCDAIVLVAEGKHFCAGRDFTAPRGPGDDSASVYRTAASLFDIATPWLAAVRGGAIGAGFGLALAADFRVCAADAYFWPNFVTLGLHHGFGTTVTLPRLVGPQRAARMLMSGAKIGVGTEAATGLTDAVVPTDELVSAAVAFAEEFARNPAPAVRAVRATMRAGLRDQFAAAAEHESTEQSRLTNAKKTTTESGNQEKRA</sequence>
<keyword evidence="4" id="KW-0413">Isomerase</keyword>
<dbReference type="PROSITE" id="PS00166">
    <property type="entry name" value="ENOYL_COA_HYDRATASE"/>
    <property type="match status" value="1"/>
</dbReference>